<protein>
    <submittedName>
        <fullName evidence="1">DUF6559 family protein</fullName>
    </submittedName>
</protein>
<dbReference type="Proteomes" id="UP001569428">
    <property type="component" value="Unassembled WGS sequence"/>
</dbReference>
<organism evidence="1 2">
    <name type="scientific">Microbulbifer epialgicus</name>
    <dbReference type="NCBI Taxonomy" id="393907"/>
    <lineage>
        <taxon>Bacteria</taxon>
        <taxon>Pseudomonadati</taxon>
        <taxon>Pseudomonadota</taxon>
        <taxon>Gammaproteobacteria</taxon>
        <taxon>Cellvibrionales</taxon>
        <taxon>Microbulbiferaceae</taxon>
        <taxon>Microbulbifer</taxon>
    </lineage>
</organism>
<dbReference type="InterPro" id="IPR046689">
    <property type="entry name" value="DUF6559"/>
</dbReference>
<accession>A0ABV4P694</accession>
<evidence type="ECO:0000313" key="1">
    <source>
        <dbReference type="EMBL" id="MFA0813772.1"/>
    </source>
</evidence>
<proteinExistence type="predicted"/>
<evidence type="ECO:0000313" key="2">
    <source>
        <dbReference type="Proteomes" id="UP001569428"/>
    </source>
</evidence>
<dbReference type="EMBL" id="JBGMEK010000136">
    <property type="protein sequence ID" value="MFA0813772.1"/>
    <property type="molecule type" value="Genomic_DNA"/>
</dbReference>
<dbReference type="RefSeq" id="WP_371841587.1">
    <property type="nucleotide sequence ID" value="NZ_JBGMEK010000136.1"/>
</dbReference>
<keyword evidence="2" id="KW-1185">Reference proteome</keyword>
<dbReference type="Pfam" id="PF20196">
    <property type="entry name" value="DUF6559"/>
    <property type="match status" value="1"/>
</dbReference>
<comment type="caution">
    <text evidence="1">The sequence shown here is derived from an EMBL/GenBank/DDBJ whole genome shotgun (WGS) entry which is preliminary data.</text>
</comment>
<name>A0ABV4P694_9GAMM</name>
<sequence>MNFIKNLFYEFQYSKYVRGLPFYVVRHSGVKKSYSSRQIDLAIAKYGFNHRFTPIGYAILGNKKQFKSKSRAFLPHPSRQYIRGRIAKKYFQGGEFGLIDLMKLSFFKIPPTDDLFIDPNEYWEYLSEIERQAVKNSHRASI</sequence>
<reference evidence="1 2" key="1">
    <citation type="submission" date="2024-08" db="EMBL/GenBank/DDBJ databases">
        <authorList>
            <person name="Ishaq N."/>
        </authorList>
    </citation>
    <scope>NUCLEOTIDE SEQUENCE [LARGE SCALE GENOMIC DNA]</scope>
    <source>
        <strain evidence="1 2">DSM 18651</strain>
    </source>
</reference>
<gene>
    <name evidence="1" type="ORF">ACCI49_23070</name>
</gene>